<reference evidence="5" key="1">
    <citation type="journal article" date="2014" name="Genome Announc.">
        <title>Draft genome sequence of the formaldehyde-resistant fungus Byssochlamys spectabilis No. 5 (anamorph Paecilomyces variotii No. 5) (NBRC109023).</title>
        <authorList>
            <person name="Oka T."/>
            <person name="Ekino K."/>
            <person name="Fukuda K."/>
            <person name="Nomura Y."/>
        </authorList>
    </citation>
    <scope>NUCLEOTIDE SEQUENCE [LARGE SCALE GENOMIC DNA]</scope>
    <source>
        <strain evidence="5">No. 5 / NBRC 109023</strain>
    </source>
</reference>
<name>V5I416_BYSSN</name>
<keyword evidence="2" id="KW-1133">Transmembrane helix</keyword>
<protein>
    <recommendedName>
        <fullName evidence="3">DUF7704 domain-containing protein</fullName>
    </recommendedName>
</protein>
<evidence type="ECO:0000259" key="3">
    <source>
        <dbReference type="Pfam" id="PF24803"/>
    </source>
</evidence>
<feature type="compositionally biased region" description="Polar residues" evidence="1">
    <location>
        <begin position="37"/>
        <end position="52"/>
    </location>
</feature>
<organism evidence="4 5">
    <name type="scientific">Byssochlamys spectabilis (strain No. 5 / NBRC 109023)</name>
    <name type="common">Paecilomyces variotii</name>
    <dbReference type="NCBI Taxonomy" id="1356009"/>
    <lineage>
        <taxon>Eukaryota</taxon>
        <taxon>Fungi</taxon>
        <taxon>Dikarya</taxon>
        <taxon>Ascomycota</taxon>
        <taxon>Pezizomycotina</taxon>
        <taxon>Eurotiomycetes</taxon>
        <taxon>Eurotiomycetidae</taxon>
        <taxon>Eurotiales</taxon>
        <taxon>Thermoascaceae</taxon>
        <taxon>Paecilomyces</taxon>
    </lineage>
</organism>
<dbReference type="HOGENOM" id="CLU_112091_0_0_1"/>
<dbReference type="eggNOG" id="ENOG502S3HU">
    <property type="taxonomic scope" value="Eukaryota"/>
</dbReference>
<evidence type="ECO:0000256" key="2">
    <source>
        <dbReference type="SAM" id="Phobius"/>
    </source>
</evidence>
<dbReference type="AlphaFoldDB" id="V5I416"/>
<evidence type="ECO:0000313" key="4">
    <source>
        <dbReference type="EMBL" id="GAD98075.1"/>
    </source>
</evidence>
<comment type="caution">
    <text evidence="4">The sequence shown here is derived from an EMBL/GenBank/DDBJ whole genome shotgun (WGS) entry which is preliminary data.</text>
</comment>
<dbReference type="InterPro" id="IPR056121">
    <property type="entry name" value="DUF7704"/>
</dbReference>
<keyword evidence="5" id="KW-1185">Reference proteome</keyword>
<feature type="transmembrane region" description="Helical" evidence="2">
    <location>
        <begin position="70"/>
        <end position="94"/>
    </location>
</feature>
<feature type="domain" description="DUF7704" evidence="3">
    <location>
        <begin position="63"/>
        <end position="208"/>
    </location>
</feature>
<evidence type="ECO:0000313" key="5">
    <source>
        <dbReference type="Proteomes" id="UP000018001"/>
    </source>
</evidence>
<dbReference type="EMBL" id="BAUL01000229">
    <property type="protein sequence ID" value="GAD98075.1"/>
    <property type="molecule type" value="Genomic_DNA"/>
</dbReference>
<accession>V5I416</accession>
<sequence>MTSRTEVLQQPFSLPRIMLHEHGSDVHKKSARHTRHNTSSVSHKVISANSNKNSKEALDPKPIPFLYRLFFLYLEPLFAINGARLAVFHGSHYLKIIAPPNYPHPETPTPNEGLLLVQIASLYLLFAFAEGVLLRHVGQARRDIWRIIMMSFLLSDMGHLYGLYRVAVDVKAIDVFWDPRLWTRWEEWGNLGLTWFGFFLRTAFLSGVAM</sequence>
<dbReference type="PANTHER" id="PTHR37019:SF1">
    <property type="entry name" value="EXPERA DOMAIN-CONTAINING PROTEIN"/>
    <property type="match status" value="1"/>
</dbReference>
<dbReference type="Pfam" id="PF24803">
    <property type="entry name" value="DUF7704"/>
    <property type="match status" value="1"/>
</dbReference>
<keyword evidence="2" id="KW-0812">Transmembrane</keyword>
<dbReference type="InParanoid" id="V5I416"/>
<feature type="transmembrane region" description="Helical" evidence="2">
    <location>
        <begin position="114"/>
        <end position="135"/>
    </location>
</feature>
<gene>
    <name evidence="4" type="ORF">PVAR5_6763</name>
</gene>
<dbReference type="Proteomes" id="UP000018001">
    <property type="component" value="Unassembled WGS sequence"/>
</dbReference>
<feature type="region of interest" description="Disordered" evidence="1">
    <location>
        <begin position="27"/>
        <end position="55"/>
    </location>
</feature>
<dbReference type="PANTHER" id="PTHR37019">
    <property type="entry name" value="CHROMOSOME 1, WHOLE GENOME SHOTGUN SEQUENCE"/>
    <property type="match status" value="1"/>
</dbReference>
<dbReference type="OrthoDB" id="2937326at2759"/>
<evidence type="ECO:0000256" key="1">
    <source>
        <dbReference type="SAM" id="MobiDB-lite"/>
    </source>
</evidence>
<keyword evidence="2" id="KW-0472">Membrane</keyword>
<proteinExistence type="predicted"/>